<dbReference type="AlphaFoldDB" id="A0A402CXX8"/>
<dbReference type="Proteomes" id="UP000287394">
    <property type="component" value="Chromosome"/>
</dbReference>
<reference evidence="2 3" key="1">
    <citation type="journal article" date="2019" name="Int. J. Syst. Evol. Microbiol.">
        <title>Capsulimonas corticalis gen. nov., sp. nov., an aerobic capsulated bacterium, of a novel bacterial order, Capsulimonadales ord. nov., of the class Armatimonadia of the phylum Armatimonadetes.</title>
        <authorList>
            <person name="Li J."/>
            <person name="Kudo C."/>
            <person name="Tonouchi A."/>
        </authorList>
    </citation>
    <scope>NUCLEOTIDE SEQUENCE [LARGE SCALE GENOMIC DNA]</scope>
    <source>
        <strain evidence="2 3">AX-7</strain>
    </source>
</reference>
<protein>
    <recommendedName>
        <fullName evidence="1">DUF6314 domain-containing protein</fullName>
    </recommendedName>
</protein>
<gene>
    <name evidence="2" type="ORF">CCAX7_41830</name>
</gene>
<sequence length="155" mass="17791">MKGIPTTENSNRLLARLRRVRQLAFTASSNSDAGWNAKGEGVVAIDETSPEQIVFRETGHWIAPNGKRFRFHNVYRWTRLSEEVVRLEHLRMGVTRPVLLFDLTPSGEACWVSVTGHQCKQDCYTAELWVEESGVQLEWIVEGPERRDVIGYVYE</sequence>
<evidence type="ECO:0000259" key="1">
    <source>
        <dbReference type="Pfam" id="PF19834"/>
    </source>
</evidence>
<name>A0A402CXX8_9BACT</name>
<organism evidence="2 3">
    <name type="scientific">Capsulimonas corticalis</name>
    <dbReference type="NCBI Taxonomy" id="2219043"/>
    <lineage>
        <taxon>Bacteria</taxon>
        <taxon>Bacillati</taxon>
        <taxon>Armatimonadota</taxon>
        <taxon>Armatimonadia</taxon>
        <taxon>Capsulimonadales</taxon>
        <taxon>Capsulimonadaceae</taxon>
        <taxon>Capsulimonas</taxon>
    </lineage>
</organism>
<dbReference type="KEGG" id="ccot:CCAX7_41830"/>
<dbReference type="RefSeq" id="WP_119322171.1">
    <property type="nucleotide sequence ID" value="NZ_AP025739.1"/>
</dbReference>
<evidence type="ECO:0000313" key="2">
    <source>
        <dbReference type="EMBL" id="BDI32132.1"/>
    </source>
</evidence>
<proteinExistence type="predicted"/>
<keyword evidence="3" id="KW-1185">Reference proteome</keyword>
<dbReference type="OrthoDB" id="21379at2"/>
<evidence type="ECO:0000313" key="3">
    <source>
        <dbReference type="Proteomes" id="UP000287394"/>
    </source>
</evidence>
<accession>A0A402CXX8</accession>
<dbReference type="EMBL" id="AP025739">
    <property type="protein sequence ID" value="BDI32132.1"/>
    <property type="molecule type" value="Genomic_DNA"/>
</dbReference>
<dbReference type="Pfam" id="PF19834">
    <property type="entry name" value="DUF6314"/>
    <property type="match status" value="1"/>
</dbReference>
<dbReference type="InterPro" id="IPR045632">
    <property type="entry name" value="DUF6314"/>
</dbReference>
<feature type="domain" description="DUF6314" evidence="1">
    <location>
        <begin position="34"/>
        <end position="150"/>
    </location>
</feature>